<keyword evidence="17" id="KW-1185">Reference proteome</keyword>
<dbReference type="PRINTS" id="PR00984">
    <property type="entry name" value="TRNASYNTHILE"/>
</dbReference>
<feature type="domain" description="Methionyl/Valyl/Leucyl/Isoleucyl-tRNA synthetase anticodon-binding" evidence="15">
    <location>
        <begin position="700"/>
        <end position="852"/>
    </location>
</feature>
<comment type="function">
    <text evidence="10 12">Catalyzes the attachment of isoleucine to tRNA(Ile). As IleRS can inadvertently accommodate and process structurally similar amino acids such as valine, to avoid such errors it has two additional distinct tRNA(Ile)-dependent editing activities. One activity is designated as 'pretransfer' editing and involves the hydrolysis of activated Val-AMP. The other activity is designated 'posttransfer' editing and involves deacylation of mischarged Val-tRNA(Ile).</text>
</comment>
<evidence type="ECO:0000256" key="3">
    <source>
        <dbReference type="ARBA" id="ARBA00022598"/>
    </source>
</evidence>
<dbReference type="InterPro" id="IPR013155">
    <property type="entry name" value="M/V/L/I-tRNA-synth_anticd-bd"/>
</dbReference>
<comment type="similarity">
    <text evidence="1 12">Belongs to the class-I aminoacyl-tRNA synthetase family. IleS type 1 subfamily.</text>
</comment>
<dbReference type="EC" id="6.1.1.5" evidence="12"/>
<dbReference type="InterPro" id="IPR010663">
    <property type="entry name" value="Znf_FPG/IleRS"/>
</dbReference>
<feature type="binding site" evidence="12">
    <location>
        <position position="925"/>
    </location>
    <ligand>
        <name>Zn(2+)</name>
        <dbReference type="ChEBI" id="CHEBI:29105"/>
    </ligand>
</feature>
<dbReference type="InterPro" id="IPR033708">
    <property type="entry name" value="Anticodon_Ile_BEm"/>
</dbReference>
<dbReference type="CDD" id="cd00818">
    <property type="entry name" value="IleRS_core"/>
    <property type="match status" value="1"/>
</dbReference>
<feature type="domain" description="Aminoacyl-tRNA synthetase class Ia" evidence="13">
    <location>
        <begin position="27"/>
        <end position="655"/>
    </location>
</feature>
<dbReference type="PANTHER" id="PTHR42765:SF1">
    <property type="entry name" value="ISOLEUCINE--TRNA LIGASE, MITOCHONDRIAL"/>
    <property type="match status" value="1"/>
</dbReference>
<gene>
    <name evidence="12 16" type="primary">ileS</name>
    <name evidence="16" type="ORF">GCM10023144_37760</name>
</gene>
<keyword evidence="2 12" id="KW-0963">Cytoplasm</keyword>
<feature type="domain" description="Zinc finger FPG/IleRS-type" evidence="14">
    <location>
        <begin position="901"/>
        <end position="927"/>
    </location>
</feature>
<proteinExistence type="inferred from homology"/>
<evidence type="ECO:0000256" key="11">
    <source>
        <dbReference type="ARBA" id="ARBA00048359"/>
    </source>
</evidence>
<reference evidence="17" key="1">
    <citation type="journal article" date="2019" name="Int. J. Syst. Evol. Microbiol.">
        <title>The Global Catalogue of Microorganisms (GCM) 10K type strain sequencing project: providing services to taxonomists for standard genome sequencing and annotation.</title>
        <authorList>
            <consortium name="The Broad Institute Genomics Platform"/>
            <consortium name="The Broad Institute Genome Sequencing Center for Infectious Disease"/>
            <person name="Wu L."/>
            <person name="Ma J."/>
        </authorList>
    </citation>
    <scope>NUCLEOTIDE SEQUENCE [LARGE SCALE GENOMIC DNA]</scope>
    <source>
        <strain evidence="17">JCM 17666</strain>
    </source>
</reference>
<feature type="binding site" evidence="12">
    <location>
        <position position="576"/>
    </location>
    <ligand>
        <name>L-isoleucyl-5'-AMP</name>
        <dbReference type="ChEBI" id="CHEBI:178002"/>
    </ligand>
</feature>
<dbReference type="InterPro" id="IPR050081">
    <property type="entry name" value="Ile-tRNA_ligase"/>
</dbReference>
<comment type="caution">
    <text evidence="16">The sequence shown here is derived from an EMBL/GenBank/DDBJ whole genome shotgun (WGS) entry which is preliminary data.</text>
</comment>
<evidence type="ECO:0000256" key="7">
    <source>
        <dbReference type="ARBA" id="ARBA00022840"/>
    </source>
</evidence>
<dbReference type="InterPro" id="IPR001412">
    <property type="entry name" value="aa-tRNA-synth_I_CS"/>
</dbReference>
<dbReference type="GO" id="GO:0016874">
    <property type="term" value="F:ligase activity"/>
    <property type="evidence" value="ECO:0007669"/>
    <property type="project" value="UniProtKB-KW"/>
</dbReference>
<accession>A0ABP8HI04</accession>
<comment type="domain">
    <text evidence="12">IleRS has two distinct active sites: one for aminoacylation and one for editing. The misactivated valine is translocated from the active site to the editing site, which sterically excludes the correctly activated isoleucine. The single editing site contains two valyl binding pockets, one specific for each substrate (Val-AMP or Val-tRNA(Ile)).</text>
</comment>
<keyword evidence="7 12" id="KW-0067">ATP-binding</keyword>
<dbReference type="PANTHER" id="PTHR42765">
    <property type="entry name" value="SOLEUCYL-TRNA SYNTHETASE"/>
    <property type="match status" value="1"/>
</dbReference>
<comment type="cofactor">
    <cofactor evidence="12">
        <name>Zn(2+)</name>
        <dbReference type="ChEBI" id="CHEBI:29105"/>
    </cofactor>
    <text evidence="12">Binds 1 zinc ion per subunit.</text>
</comment>
<sequence>MDYKKTLNLPDTPFPMRGDLAKREPGWVKSWEEKHLYQVIRQASAGRPRFVLHDGPPYANGDIHIGHAVNKILKDIIVKARTLAGFDAPYVPGWDCHGMPIEIQIEKQYGKGLPVSEVQAKARAYAAAQVERQKADFKRLGVLGDWDDPYLTMNFRNEADELRALGKILEKGFVFRGLKPVNWCFDCGSALAEAEVEYADRTDPAIDVAFAFADKPALARAFGLPAIDEDGAIVIWTTTPWTIPSNQALNLHPEFDYALVRVAAPQPWGTLLIVARDRVEACLQSWGLQGEVVASCKGAALAGIAFRHPLARADAGYDRLSPVYPADYVTLDTGTGVVHAAPAYGVEDFAICKANGLSDDAILSPVLGDGRYAASLPLFGGLSIWDANPKIVDALAAAGSLLKAEKHRHSYMHCWRHKTPIIYRATSQWFAGMDVQPREGGGTLRERALAGVEATRFFPAWGKARLHAMIANRPDWTLSRQRQWGVPMAFFVHKETGALHPRTVELIEQVAQRIEAGGIEAWQALDPRELLGIEADHYEKNRDTLDVWFDSGTTHQTVLRGSHASQSAWPADLYLEGSDQHRGWFHSSLLTSCMLNGTPPYKGLLTHGFVVDGQGRKMSKSLGNTIVPQKVSDTLGAEILRLWVASTDYSGELSISDEILKRVVESYRRIRNTLRFLLANVSDFDAATQAVAPEALFEIDRYALAMTAQMQEEVQALYDRYEFHPAAARLQTFCSEDLGAFYLDILKDRLYTTAPASKARRSAQTALWHVTQTLLRLMAPILSFTAEEAWALVRPGAATIFTELFHQVPVQADAAELIAKWDRLRQLRAEVTRRLEEVRAAGGIGSSLQAEIDIHAPEPDLSLLRSLGDDLRFVFIVSRCGVLPAADGALRVDVAPSAHAKCERCWHWRADVGIDPAQPQICGRCVANLSGVGEPREAA</sequence>
<feature type="binding site" evidence="12">
    <location>
        <position position="905"/>
    </location>
    <ligand>
        <name>Zn(2+)</name>
        <dbReference type="ChEBI" id="CHEBI:29105"/>
    </ligand>
</feature>
<keyword evidence="8 12" id="KW-0648">Protein biosynthesis</keyword>
<feature type="short sequence motif" description="'KMSKS' region" evidence="12">
    <location>
        <begin position="617"/>
        <end position="621"/>
    </location>
</feature>
<keyword evidence="6 12" id="KW-0862">Zinc</keyword>
<dbReference type="SUPFAM" id="SSF47323">
    <property type="entry name" value="Anticodon-binding domain of a subclass of class I aminoacyl-tRNA synthetases"/>
    <property type="match status" value="1"/>
</dbReference>
<dbReference type="Pfam" id="PF06827">
    <property type="entry name" value="zf-FPG_IleRS"/>
    <property type="match status" value="1"/>
</dbReference>
<feature type="short sequence motif" description="'HIGH' region" evidence="12">
    <location>
        <begin position="57"/>
        <end position="67"/>
    </location>
</feature>
<dbReference type="Proteomes" id="UP001501671">
    <property type="component" value="Unassembled WGS sequence"/>
</dbReference>
<evidence type="ECO:0000256" key="8">
    <source>
        <dbReference type="ARBA" id="ARBA00022917"/>
    </source>
</evidence>
<name>A0ABP8HI04_9BURK</name>
<evidence type="ECO:0000256" key="6">
    <source>
        <dbReference type="ARBA" id="ARBA00022833"/>
    </source>
</evidence>
<dbReference type="NCBIfam" id="TIGR00392">
    <property type="entry name" value="ileS"/>
    <property type="match status" value="1"/>
</dbReference>
<evidence type="ECO:0000259" key="14">
    <source>
        <dbReference type="Pfam" id="PF06827"/>
    </source>
</evidence>
<dbReference type="Gene3D" id="3.90.740.10">
    <property type="entry name" value="Valyl/Leucyl/Isoleucyl-tRNA synthetase, editing domain"/>
    <property type="match status" value="1"/>
</dbReference>
<evidence type="ECO:0000256" key="10">
    <source>
        <dbReference type="ARBA" id="ARBA00025217"/>
    </source>
</evidence>
<feature type="binding site" evidence="12">
    <location>
        <position position="922"/>
    </location>
    <ligand>
        <name>Zn(2+)</name>
        <dbReference type="ChEBI" id="CHEBI:29105"/>
    </ligand>
</feature>
<evidence type="ECO:0000259" key="15">
    <source>
        <dbReference type="Pfam" id="PF08264"/>
    </source>
</evidence>
<dbReference type="SUPFAM" id="SSF52374">
    <property type="entry name" value="Nucleotidylyl transferase"/>
    <property type="match status" value="1"/>
</dbReference>
<organism evidence="16 17">
    <name type="scientific">Pigmentiphaga soli</name>
    <dbReference type="NCBI Taxonomy" id="1007095"/>
    <lineage>
        <taxon>Bacteria</taxon>
        <taxon>Pseudomonadati</taxon>
        <taxon>Pseudomonadota</taxon>
        <taxon>Betaproteobacteria</taxon>
        <taxon>Burkholderiales</taxon>
        <taxon>Alcaligenaceae</taxon>
        <taxon>Pigmentiphaga</taxon>
    </lineage>
</organism>
<dbReference type="InterPro" id="IPR014729">
    <property type="entry name" value="Rossmann-like_a/b/a_fold"/>
</dbReference>
<dbReference type="PROSITE" id="PS00178">
    <property type="entry name" value="AA_TRNA_LIGASE_I"/>
    <property type="match status" value="1"/>
</dbReference>
<keyword evidence="9 12" id="KW-0030">Aminoacyl-tRNA synthetase</keyword>
<keyword evidence="5 12" id="KW-0547">Nucleotide-binding</keyword>
<evidence type="ECO:0000313" key="17">
    <source>
        <dbReference type="Proteomes" id="UP001501671"/>
    </source>
</evidence>
<comment type="subcellular location">
    <subcellularLocation>
        <location evidence="12">Cytoplasm</location>
    </subcellularLocation>
</comment>
<evidence type="ECO:0000256" key="2">
    <source>
        <dbReference type="ARBA" id="ARBA00022490"/>
    </source>
</evidence>
<evidence type="ECO:0000256" key="4">
    <source>
        <dbReference type="ARBA" id="ARBA00022723"/>
    </source>
</evidence>
<comment type="catalytic activity">
    <reaction evidence="11 12">
        <text>tRNA(Ile) + L-isoleucine + ATP = L-isoleucyl-tRNA(Ile) + AMP + diphosphate</text>
        <dbReference type="Rhea" id="RHEA:11060"/>
        <dbReference type="Rhea" id="RHEA-COMP:9666"/>
        <dbReference type="Rhea" id="RHEA-COMP:9695"/>
        <dbReference type="ChEBI" id="CHEBI:30616"/>
        <dbReference type="ChEBI" id="CHEBI:33019"/>
        <dbReference type="ChEBI" id="CHEBI:58045"/>
        <dbReference type="ChEBI" id="CHEBI:78442"/>
        <dbReference type="ChEBI" id="CHEBI:78528"/>
        <dbReference type="ChEBI" id="CHEBI:456215"/>
        <dbReference type="EC" id="6.1.1.5"/>
    </reaction>
</comment>
<evidence type="ECO:0000256" key="1">
    <source>
        <dbReference type="ARBA" id="ARBA00006887"/>
    </source>
</evidence>
<evidence type="ECO:0000313" key="16">
    <source>
        <dbReference type="EMBL" id="GAA4339467.1"/>
    </source>
</evidence>
<dbReference type="Gene3D" id="3.40.50.620">
    <property type="entry name" value="HUPs"/>
    <property type="match status" value="2"/>
</dbReference>
<dbReference type="Gene3D" id="1.10.730.20">
    <property type="match status" value="1"/>
</dbReference>
<dbReference type="SUPFAM" id="SSF50677">
    <property type="entry name" value="ValRS/IleRS/LeuRS editing domain"/>
    <property type="match status" value="1"/>
</dbReference>
<dbReference type="Pfam" id="PF08264">
    <property type="entry name" value="Anticodon_1"/>
    <property type="match status" value="1"/>
</dbReference>
<evidence type="ECO:0000259" key="13">
    <source>
        <dbReference type="Pfam" id="PF00133"/>
    </source>
</evidence>
<dbReference type="InterPro" id="IPR002300">
    <property type="entry name" value="aa-tRNA-synth_Ia"/>
</dbReference>
<evidence type="ECO:0000256" key="12">
    <source>
        <dbReference type="HAMAP-Rule" id="MF_02002"/>
    </source>
</evidence>
<dbReference type="HAMAP" id="MF_02002">
    <property type="entry name" value="Ile_tRNA_synth_type1"/>
    <property type="match status" value="1"/>
</dbReference>
<dbReference type="InterPro" id="IPR009008">
    <property type="entry name" value="Val/Leu/Ile-tRNA-synth_edit"/>
</dbReference>
<dbReference type="InterPro" id="IPR009080">
    <property type="entry name" value="tRNAsynth_Ia_anticodon-bd"/>
</dbReference>
<dbReference type="EMBL" id="BAABFO010000022">
    <property type="protein sequence ID" value="GAA4339467.1"/>
    <property type="molecule type" value="Genomic_DNA"/>
</dbReference>
<dbReference type="InterPro" id="IPR002301">
    <property type="entry name" value="Ile-tRNA-ligase"/>
</dbReference>
<protein>
    <recommendedName>
        <fullName evidence="12">Isoleucine--tRNA ligase</fullName>
        <ecNumber evidence="12">6.1.1.5</ecNumber>
    </recommendedName>
    <alternativeName>
        <fullName evidence="12">Isoleucyl-tRNA synthetase</fullName>
        <shortName evidence="12">IleRS</shortName>
    </alternativeName>
</protein>
<feature type="binding site" evidence="12">
    <location>
        <position position="902"/>
    </location>
    <ligand>
        <name>Zn(2+)</name>
        <dbReference type="ChEBI" id="CHEBI:29105"/>
    </ligand>
</feature>
<comment type="subunit">
    <text evidence="12">Monomer.</text>
</comment>
<keyword evidence="4 12" id="KW-0479">Metal-binding</keyword>
<evidence type="ECO:0000256" key="5">
    <source>
        <dbReference type="ARBA" id="ARBA00022741"/>
    </source>
</evidence>
<dbReference type="InterPro" id="IPR023585">
    <property type="entry name" value="Ile-tRNA-ligase_type1"/>
</dbReference>
<evidence type="ECO:0000256" key="9">
    <source>
        <dbReference type="ARBA" id="ARBA00023146"/>
    </source>
</evidence>
<dbReference type="CDD" id="cd07960">
    <property type="entry name" value="Anticodon_Ia_Ile_BEm"/>
    <property type="match status" value="1"/>
</dbReference>
<feature type="binding site" evidence="12">
    <location>
        <position position="620"/>
    </location>
    <ligand>
        <name>ATP</name>
        <dbReference type="ChEBI" id="CHEBI:30616"/>
    </ligand>
</feature>
<dbReference type="Pfam" id="PF00133">
    <property type="entry name" value="tRNA-synt_1"/>
    <property type="match status" value="1"/>
</dbReference>
<dbReference type="RefSeq" id="WP_345251437.1">
    <property type="nucleotide sequence ID" value="NZ_BAABFO010000022.1"/>
</dbReference>
<keyword evidence="3 12" id="KW-0436">Ligase</keyword>